<gene>
    <name evidence="5" type="ORF">C8P63_107118</name>
</gene>
<feature type="signal peptide" evidence="4">
    <location>
        <begin position="1"/>
        <end position="22"/>
    </location>
</feature>
<reference evidence="5 6" key="1">
    <citation type="submission" date="2018-04" db="EMBL/GenBank/DDBJ databases">
        <title>Genomic Encyclopedia of Archaeal and Bacterial Type Strains, Phase II (KMG-II): from individual species to whole genera.</title>
        <authorList>
            <person name="Goeker M."/>
        </authorList>
    </citation>
    <scope>NUCLEOTIDE SEQUENCE [LARGE SCALE GENOMIC DNA]</scope>
    <source>
        <strain evidence="5 6">DSM 45787</strain>
    </source>
</reference>
<dbReference type="GO" id="GO:0015768">
    <property type="term" value="P:maltose transport"/>
    <property type="evidence" value="ECO:0007669"/>
    <property type="project" value="TreeGrafter"/>
</dbReference>
<sequence length="425" mass="47329">MRTPLKTLSSVLTVLMLLLASAACNGKETSNAGGAGEEVVLEYWHTYSDEEEVILKEKIKPLFEKEHPGIKLKLTRMPYEGLKQQVIAGVGSGEAPDLMRMDIIWVPEFAKMGALQEVSKFDGFDEIKDKQFKTTMSTNAYNSGYYGLPIDTNTKIAIYNKKLLKKAGLSEAPKTMGELADASRTLVEKGELGGIGIGGPNSWSMLPYFWSLGGKLTNDDFTKVDGYLNSQESIKALETLVSWHEEGLISPTIIGKEPGTWDGMKHDEYLMIDDGPWFYSVLMNDKKAKRDVMEYTIRGLIPEGPGGSHSVIGGQNLVTFVNSEHPKEAWTFMKWMASKEPQLIMGETGLIPTNKEAANDPKFLETPFAEEYVQQLETALPRTPIPQWAEMEEILNLNFEKAIRGKMTPEEALEDATKKIKAVMN</sequence>
<feature type="chain" id="PRO_5039409404" evidence="4">
    <location>
        <begin position="23"/>
        <end position="425"/>
    </location>
</feature>
<proteinExistence type="inferred from homology"/>
<evidence type="ECO:0000256" key="1">
    <source>
        <dbReference type="ARBA" id="ARBA00008520"/>
    </source>
</evidence>
<keyword evidence="3 4" id="KW-0732">Signal</keyword>
<dbReference type="Proteomes" id="UP000244240">
    <property type="component" value="Unassembled WGS sequence"/>
</dbReference>
<evidence type="ECO:0000256" key="4">
    <source>
        <dbReference type="SAM" id="SignalP"/>
    </source>
</evidence>
<dbReference type="Gene3D" id="3.40.190.10">
    <property type="entry name" value="Periplasmic binding protein-like II"/>
    <property type="match status" value="2"/>
</dbReference>
<dbReference type="GO" id="GO:0042956">
    <property type="term" value="P:maltodextrin transmembrane transport"/>
    <property type="evidence" value="ECO:0007669"/>
    <property type="project" value="TreeGrafter"/>
</dbReference>
<dbReference type="GO" id="GO:0055052">
    <property type="term" value="C:ATP-binding cassette (ABC) transporter complex, substrate-binding subunit-containing"/>
    <property type="evidence" value="ECO:0007669"/>
    <property type="project" value="TreeGrafter"/>
</dbReference>
<organism evidence="5 6">
    <name type="scientific">Melghirimyces profundicolus</name>
    <dbReference type="NCBI Taxonomy" id="1242148"/>
    <lineage>
        <taxon>Bacteria</taxon>
        <taxon>Bacillati</taxon>
        <taxon>Bacillota</taxon>
        <taxon>Bacilli</taxon>
        <taxon>Bacillales</taxon>
        <taxon>Thermoactinomycetaceae</taxon>
        <taxon>Melghirimyces</taxon>
    </lineage>
</organism>
<dbReference type="SUPFAM" id="SSF53850">
    <property type="entry name" value="Periplasmic binding protein-like II"/>
    <property type="match status" value="1"/>
</dbReference>
<protein>
    <submittedName>
        <fullName evidence="5">Carbohydrate ABC transporter substrate-binding protein (CUT1 family)</fullName>
    </submittedName>
</protein>
<keyword evidence="6" id="KW-1185">Reference proteome</keyword>
<comment type="caution">
    <text evidence="5">The sequence shown here is derived from an EMBL/GenBank/DDBJ whole genome shotgun (WGS) entry which is preliminary data.</text>
</comment>
<dbReference type="InterPro" id="IPR006059">
    <property type="entry name" value="SBP"/>
</dbReference>
<dbReference type="PANTHER" id="PTHR30061:SF50">
    <property type="entry name" value="MALTOSE_MALTODEXTRIN-BINDING PERIPLASMIC PROTEIN"/>
    <property type="match status" value="1"/>
</dbReference>
<dbReference type="AlphaFoldDB" id="A0A2T6BZ30"/>
<evidence type="ECO:0000256" key="2">
    <source>
        <dbReference type="ARBA" id="ARBA00022448"/>
    </source>
</evidence>
<dbReference type="PROSITE" id="PS51257">
    <property type="entry name" value="PROKAR_LIPOPROTEIN"/>
    <property type="match status" value="1"/>
</dbReference>
<dbReference type="PANTHER" id="PTHR30061">
    <property type="entry name" value="MALTOSE-BINDING PERIPLASMIC PROTEIN"/>
    <property type="match status" value="1"/>
</dbReference>
<dbReference type="GO" id="GO:1901982">
    <property type="term" value="F:maltose binding"/>
    <property type="evidence" value="ECO:0007669"/>
    <property type="project" value="TreeGrafter"/>
</dbReference>
<name>A0A2T6BZ30_9BACL</name>
<evidence type="ECO:0000256" key="3">
    <source>
        <dbReference type="ARBA" id="ARBA00022729"/>
    </source>
</evidence>
<comment type="similarity">
    <text evidence="1">Belongs to the bacterial solute-binding protein 1 family.</text>
</comment>
<dbReference type="EMBL" id="QBKR01000007">
    <property type="protein sequence ID" value="PTX61323.1"/>
    <property type="molecule type" value="Genomic_DNA"/>
</dbReference>
<evidence type="ECO:0000313" key="6">
    <source>
        <dbReference type="Proteomes" id="UP000244240"/>
    </source>
</evidence>
<accession>A0A2T6BZ30</accession>
<keyword evidence="2" id="KW-0813">Transport</keyword>
<evidence type="ECO:0000313" key="5">
    <source>
        <dbReference type="EMBL" id="PTX61323.1"/>
    </source>
</evidence>
<dbReference type="RefSeq" id="WP_211308254.1">
    <property type="nucleotide sequence ID" value="NZ_QBKR01000007.1"/>
</dbReference>
<dbReference type="Pfam" id="PF01547">
    <property type="entry name" value="SBP_bac_1"/>
    <property type="match status" value="1"/>
</dbReference>